<dbReference type="Gene3D" id="3.40.640.10">
    <property type="entry name" value="Type I PLP-dependent aspartate aminotransferase-like (Major domain)"/>
    <property type="match status" value="1"/>
</dbReference>
<evidence type="ECO:0000256" key="6">
    <source>
        <dbReference type="ARBA" id="ARBA00023239"/>
    </source>
</evidence>
<dbReference type="AlphaFoldDB" id="A0A367WCX0"/>
<proteinExistence type="inferred from homology"/>
<dbReference type="PROSITE" id="PS00868">
    <property type="entry name" value="CYS_MET_METAB_PP"/>
    <property type="match status" value="1"/>
</dbReference>
<dbReference type="OrthoDB" id="9790858at2"/>
<dbReference type="InterPro" id="IPR015424">
    <property type="entry name" value="PyrdxlP-dep_Trfase"/>
</dbReference>
<evidence type="ECO:0000256" key="7">
    <source>
        <dbReference type="ARBA" id="ARBA00049180"/>
    </source>
</evidence>
<dbReference type="Gene3D" id="3.90.1150.10">
    <property type="entry name" value="Aspartate Aminotransferase, domain 1"/>
    <property type="match status" value="1"/>
</dbReference>
<dbReference type="FunFam" id="3.40.640.10:FF:000046">
    <property type="entry name" value="Cystathionine gamma-lyase"/>
    <property type="match status" value="1"/>
</dbReference>
<dbReference type="Proteomes" id="UP000253226">
    <property type="component" value="Unassembled WGS sequence"/>
</dbReference>
<dbReference type="Pfam" id="PF01053">
    <property type="entry name" value="Cys_Met_Meta_PP"/>
    <property type="match status" value="1"/>
</dbReference>
<dbReference type="PANTHER" id="PTHR11808:SF80">
    <property type="entry name" value="CYSTATHIONINE GAMMA-LYASE"/>
    <property type="match status" value="1"/>
</dbReference>
<evidence type="ECO:0000256" key="9">
    <source>
        <dbReference type="RuleBase" id="RU362118"/>
    </source>
</evidence>
<comment type="caution">
    <text evidence="10">The sequence shown here is derived from an EMBL/GenBank/DDBJ whole genome shotgun (WGS) entry which is preliminary data.</text>
</comment>
<dbReference type="EMBL" id="JPWF01000002">
    <property type="protein sequence ID" value="RCK39109.1"/>
    <property type="molecule type" value="Genomic_DNA"/>
</dbReference>
<evidence type="ECO:0000256" key="4">
    <source>
        <dbReference type="ARBA" id="ARBA00019040"/>
    </source>
</evidence>
<keyword evidence="6 10" id="KW-0456">Lyase</keyword>
<protein>
    <recommendedName>
        <fullName evidence="4">L-methionine gamma-lyase</fullName>
        <ecNumber evidence="3">4.4.1.11</ecNumber>
    </recommendedName>
</protein>
<comment type="similarity">
    <text evidence="2">Belongs to the trans-sulfuration enzymes family. L-methionine gamma-lyase subfamily.</text>
</comment>
<dbReference type="GO" id="GO:0009086">
    <property type="term" value="P:methionine biosynthetic process"/>
    <property type="evidence" value="ECO:0007669"/>
    <property type="project" value="UniProtKB-ARBA"/>
</dbReference>
<reference evidence="10 11" key="1">
    <citation type="submission" date="2014-07" db="EMBL/GenBank/DDBJ databases">
        <title>Draft genome sequence of Thalassospira profundimaris 35.</title>
        <authorList>
            <person name="Lai Q."/>
            <person name="Shao Z."/>
        </authorList>
    </citation>
    <scope>NUCLEOTIDE SEQUENCE [LARGE SCALE GENOMIC DNA]</scope>
    <source>
        <strain evidence="10 11">35</strain>
    </source>
</reference>
<comment type="catalytic activity">
    <reaction evidence="7">
        <text>L-methionine + H2O = methanethiol + 2-oxobutanoate + NH4(+)</text>
        <dbReference type="Rhea" id="RHEA:23800"/>
        <dbReference type="ChEBI" id="CHEBI:15377"/>
        <dbReference type="ChEBI" id="CHEBI:16007"/>
        <dbReference type="ChEBI" id="CHEBI:16763"/>
        <dbReference type="ChEBI" id="CHEBI:28938"/>
        <dbReference type="ChEBI" id="CHEBI:57844"/>
        <dbReference type="EC" id="4.4.1.11"/>
    </reaction>
</comment>
<dbReference type="GO" id="GO:0030170">
    <property type="term" value="F:pyridoxal phosphate binding"/>
    <property type="evidence" value="ECO:0007669"/>
    <property type="project" value="InterPro"/>
</dbReference>
<evidence type="ECO:0000256" key="8">
    <source>
        <dbReference type="PIRSR" id="PIRSR001434-2"/>
    </source>
</evidence>
<dbReference type="EC" id="4.4.1.11" evidence="3"/>
<dbReference type="SUPFAM" id="SSF53383">
    <property type="entry name" value="PLP-dependent transferases"/>
    <property type="match status" value="1"/>
</dbReference>
<evidence type="ECO:0000313" key="11">
    <source>
        <dbReference type="Proteomes" id="UP000253226"/>
    </source>
</evidence>
<dbReference type="InterPro" id="IPR000277">
    <property type="entry name" value="Cys/Met-Metab_PyrdxlP-dep_enz"/>
</dbReference>
<dbReference type="NCBIfam" id="TIGR01328">
    <property type="entry name" value="met_gam_lyase"/>
    <property type="match status" value="1"/>
</dbReference>
<dbReference type="PANTHER" id="PTHR11808">
    <property type="entry name" value="TRANS-SULFURATION ENZYME FAMILY MEMBER"/>
    <property type="match status" value="1"/>
</dbReference>
<evidence type="ECO:0000256" key="3">
    <source>
        <dbReference type="ARBA" id="ARBA00012222"/>
    </source>
</evidence>
<organism evidence="10 11">
    <name type="scientific">Thalassospira profundimaris</name>
    <dbReference type="NCBI Taxonomy" id="502049"/>
    <lineage>
        <taxon>Bacteria</taxon>
        <taxon>Pseudomonadati</taxon>
        <taxon>Pseudomonadota</taxon>
        <taxon>Alphaproteobacteria</taxon>
        <taxon>Rhodospirillales</taxon>
        <taxon>Thalassospiraceae</taxon>
        <taxon>Thalassospira</taxon>
    </lineage>
</organism>
<name>A0A367WCX0_9PROT</name>
<dbReference type="GO" id="GO:0018826">
    <property type="term" value="F:methionine gamma-lyase activity"/>
    <property type="evidence" value="ECO:0007669"/>
    <property type="project" value="UniProtKB-EC"/>
</dbReference>
<gene>
    <name evidence="10" type="ORF">TH19_04840</name>
</gene>
<evidence type="ECO:0000256" key="5">
    <source>
        <dbReference type="ARBA" id="ARBA00022898"/>
    </source>
</evidence>
<dbReference type="InterPro" id="IPR015421">
    <property type="entry name" value="PyrdxlP-dep_Trfase_major"/>
</dbReference>
<dbReference type="RefSeq" id="WP_114101153.1">
    <property type="nucleotide sequence ID" value="NZ_JPWF01000002.1"/>
</dbReference>
<dbReference type="InterPro" id="IPR054542">
    <property type="entry name" value="Cys_met_metab_PP"/>
</dbReference>
<dbReference type="NCBIfam" id="NF005695">
    <property type="entry name" value="PRK07503.1"/>
    <property type="match status" value="1"/>
</dbReference>
<comment type="cofactor">
    <cofactor evidence="1 9">
        <name>pyridoxal 5'-phosphate</name>
        <dbReference type="ChEBI" id="CHEBI:597326"/>
    </cofactor>
</comment>
<evidence type="ECO:0000256" key="2">
    <source>
        <dbReference type="ARBA" id="ARBA00008667"/>
    </source>
</evidence>
<dbReference type="InterPro" id="IPR015422">
    <property type="entry name" value="PyrdxlP-dep_Trfase_small"/>
</dbReference>
<evidence type="ECO:0000256" key="1">
    <source>
        <dbReference type="ARBA" id="ARBA00001933"/>
    </source>
</evidence>
<dbReference type="FunFam" id="3.90.1150.10:FF:000033">
    <property type="entry name" value="Cystathionine gamma-synthase"/>
    <property type="match status" value="1"/>
</dbReference>
<evidence type="ECO:0000313" key="10">
    <source>
        <dbReference type="EMBL" id="RCK39109.1"/>
    </source>
</evidence>
<sequence>MSANDTRHSNVAKTGFATRAIHHGYDPQSHNGALNPPVYMSSTFAFETAEQGGRFFAGDEQGFIYSRISNPTLDLLEKRLAVLEGGEAALATASGMGAITSVCWTFIEPGDEIIVDRTLYGCTFAYFRHGLEKFGIKHTHVDLTDPAELEKAISDKTKIVYFETPANPNMRLVDIAAISEIAHKHGAKVVVDNTYCTPYLQRPIELGADIVVHSATKYLGGHGDLMAGAVIGSLEDMTQVRLVGLKDMTGAVLSAQDANLVMRGLKTLELRMERHCDNAEKIAAFLGAHPKVDRVYYPGLESFAQHDLAKKQMDRFGGMIAFELKGGIEAGRKLMNGLNMITRAVSLGDAETLIQHPASMTHSTYTAEERAEYQITDGLIRLSAGLESIDDILADLANALDGGEMAIAAE</sequence>
<dbReference type="GO" id="GO:0005737">
    <property type="term" value="C:cytoplasm"/>
    <property type="evidence" value="ECO:0007669"/>
    <property type="project" value="TreeGrafter"/>
</dbReference>
<dbReference type="CDD" id="cd00614">
    <property type="entry name" value="CGS_like"/>
    <property type="match status" value="1"/>
</dbReference>
<feature type="modified residue" description="N6-(pyridoxal phosphate)lysine" evidence="8">
    <location>
        <position position="217"/>
    </location>
</feature>
<accession>A0A367WCX0</accession>
<dbReference type="InterPro" id="IPR006237">
    <property type="entry name" value="L-Met_gamma_lys"/>
</dbReference>
<keyword evidence="5 8" id="KW-0663">Pyridoxal phosphate</keyword>
<dbReference type="PIRSF" id="PIRSF001434">
    <property type="entry name" value="CGS"/>
    <property type="match status" value="1"/>
</dbReference>
<dbReference type="GO" id="GO:0019346">
    <property type="term" value="P:transsulfuration"/>
    <property type="evidence" value="ECO:0007669"/>
    <property type="project" value="InterPro"/>
</dbReference>